<reference evidence="2" key="1">
    <citation type="journal article" date="2023" name="Front. Plant Sci.">
        <title>Chromosomal-level genome assembly of Melastoma candidum provides insights into trichome evolution.</title>
        <authorList>
            <person name="Zhong Y."/>
            <person name="Wu W."/>
            <person name="Sun C."/>
            <person name="Zou P."/>
            <person name="Liu Y."/>
            <person name="Dai S."/>
            <person name="Zhou R."/>
        </authorList>
    </citation>
    <scope>NUCLEOTIDE SEQUENCE [LARGE SCALE GENOMIC DNA]</scope>
</reference>
<sequence length="605" mass="67026">MDRMKLLTLILCCGVLLFFGSIVREVQAKCRAGCRIALASYYVWGGSNLTYISNLFSQPIPTILQYNPLGMDQNSSHLEVSPGSRLNVPFSCDCINQDFLGHTFAYVTVPDDTYEKIAWFTFSNLTTENWLQRVNVYDPTRVPDYATINVTLNCSCGNRRISKEYGLFKTYPLRVGQNLMGIAEESGVPPSLLEMYNPGVNFSAGTGLVFLPAKGTSTGVITGVTIAGVIVTILAVVCLYMVFYRRNRAVESSLLLTTSEEIHMLHGREGSFGKCADACGSHGVTGIMVDKSVEFTYEELCKATNNFSEAHMIGSGGFGTVYYAELRGEKTAIKKMDMQASQEFLTEMKVLTHVHHLNLVRLIGYCVEGYLFLIYEYLENGSLSRHLRGKGMESLSWSSRVLIALDSARGLEYIHEHTVPVYIHRDIKSANILLDKDFRGKVADFGLSKLTEFGSASQNTRLVGTFGYMPPEYARYGDVSPKVDVYAFGVVLYELISGKEAVIKTHETFNEAKGLVALFCDILNRADSKEAIGKVIDPKLGDDFSMDDIFKVAMLAKACTQENPASRPSMRSIVAALMNLSSSSSEEWDVSSFYENQVLNLVPGR</sequence>
<name>A0ACB9R1W1_9MYRT</name>
<dbReference type="EMBL" id="CM042883">
    <property type="protein sequence ID" value="KAI4371644.1"/>
    <property type="molecule type" value="Genomic_DNA"/>
</dbReference>
<proteinExistence type="predicted"/>
<accession>A0ACB9R1W1</accession>
<comment type="caution">
    <text evidence="1">The sequence shown here is derived from an EMBL/GenBank/DDBJ whole genome shotgun (WGS) entry which is preliminary data.</text>
</comment>
<keyword evidence="2" id="KW-1185">Reference proteome</keyword>
<dbReference type="Proteomes" id="UP001057402">
    <property type="component" value="Chromosome 4"/>
</dbReference>
<organism evidence="1 2">
    <name type="scientific">Melastoma candidum</name>
    <dbReference type="NCBI Taxonomy" id="119954"/>
    <lineage>
        <taxon>Eukaryota</taxon>
        <taxon>Viridiplantae</taxon>
        <taxon>Streptophyta</taxon>
        <taxon>Embryophyta</taxon>
        <taxon>Tracheophyta</taxon>
        <taxon>Spermatophyta</taxon>
        <taxon>Magnoliopsida</taxon>
        <taxon>eudicotyledons</taxon>
        <taxon>Gunneridae</taxon>
        <taxon>Pentapetalae</taxon>
        <taxon>rosids</taxon>
        <taxon>malvids</taxon>
        <taxon>Myrtales</taxon>
        <taxon>Melastomataceae</taxon>
        <taxon>Melastomatoideae</taxon>
        <taxon>Melastomateae</taxon>
        <taxon>Melastoma</taxon>
    </lineage>
</organism>
<evidence type="ECO:0000313" key="1">
    <source>
        <dbReference type="EMBL" id="KAI4371644.1"/>
    </source>
</evidence>
<evidence type="ECO:0000313" key="2">
    <source>
        <dbReference type="Proteomes" id="UP001057402"/>
    </source>
</evidence>
<gene>
    <name evidence="1" type="ORF">MLD38_009971</name>
</gene>
<protein>
    <submittedName>
        <fullName evidence="1">Uncharacterized protein</fullName>
    </submittedName>
</protein>